<reference evidence="7 8" key="1">
    <citation type="journal article" date="2018" name="Mol. Biol. Evol.">
        <title>Analysis of the draft genome of the red seaweed Gracilariopsis chorda provides insights into genome size evolution in Rhodophyta.</title>
        <authorList>
            <person name="Lee J."/>
            <person name="Yang E.C."/>
            <person name="Graf L."/>
            <person name="Yang J.H."/>
            <person name="Qiu H."/>
            <person name="Zel Zion U."/>
            <person name="Chan C.X."/>
            <person name="Stephens T.G."/>
            <person name="Weber A.P.M."/>
            <person name="Boo G.H."/>
            <person name="Boo S.M."/>
            <person name="Kim K.M."/>
            <person name="Shin Y."/>
            <person name="Jung M."/>
            <person name="Lee S.J."/>
            <person name="Yim H.S."/>
            <person name="Lee J.H."/>
            <person name="Bhattacharya D."/>
            <person name="Yoon H.S."/>
        </authorList>
    </citation>
    <scope>NUCLEOTIDE SEQUENCE [LARGE SCALE GENOMIC DNA]</scope>
    <source>
        <strain evidence="7 8">SKKU-2015</strain>
        <tissue evidence="7">Whole body</tissue>
    </source>
</reference>
<keyword evidence="4" id="KW-0658">Purine biosynthesis</keyword>
<evidence type="ECO:0000256" key="3">
    <source>
        <dbReference type="ARBA" id="ARBA00022679"/>
    </source>
</evidence>
<dbReference type="CDD" id="cd08645">
    <property type="entry name" value="FMT_core_GART"/>
    <property type="match status" value="1"/>
</dbReference>
<evidence type="ECO:0000259" key="6">
    <source>
        <dbReference type="Pfam" id="PF00551"/>
    </source>
</evidence>
<evidence type="ECO:0000256" key="2">
    <source>
        <dbReference type="ARBA" id="ARBA00012254"/>
    </source>
</evidence>
<dbReference type="InterPro" id="IPR036477">
    <property type="entry name" value="Formyl_transf_N_sf"/>
</dbReference>
<dbReference type="HAMAP" id="MF_01930">
    <property type="entry name" value="PurN"/>
    <property type="match status" value="1"/>
</dbReference>
<evidence type="ECO:0000313" key="8">
    <source>
        <dbReference type="Proteomes" id="UP000247409"/>
    </source>
</evidence>
<feature type="region of interest" description="Disordered" evidence="5">
    <location>
        <begin position="32"/>
        <end position="52"/>
    </location>
</feature>
<gene>
    <name evidence="7" type="ORF">BWQ96_05532</name>
</gene>
<accession>A0A2V3IRC2</accession>
<dbReference type="STRING" id="448386.A0A2V3IRC2"/>
<keyword evidence="8" id="KW-1185">Reference proteome</keyword>
<evidence type="ECO:0000256" key="4">
    <source>
        <dbReference type="ARBA" id="ARBA00022755"/>
    </source>
</evidence>
<dbReference type="InterPro" id="IPR004607">
    <property type="entry name" value="GART"/>
</dbReference>
<organism evidence="7 8">
    <name type="scientific">Gracilariopsis chorda</name>
    <dbReference type="NCBI Taxonomy" id="448386"/>
    <lineage>
        <taxon>Eukaryota</taxon>
        <taxon>Rhodophyta</taxon>
        <taxon>Florideophyceae</taxon>
        <taxon>Rhodymeniophycidae</taxon>
        <taxon>Gracilariales</taxon>
        <taxon>Gracilariaceae</taxon>
        <taxon>Gracilariopsis</taxon>
    </lineage>
</organism>
<evidence type="ECO:0000313" key="7">
    <source>
        <dbReference type="EMBL" id="PXF44675.1"/>
    </source>
</evidence>
<comment type="caution">
    <text evidence="7">The sequence shown here is derived from an EMBL/GenBank/DDBJ whole genome shotgun (WGS) entry which is preliminary data.</text>
</comment>
<feature type="compositionally biased region" description="Basic and acidic residues" evidence="5">
    <location>
        <begin position="32"/>
        <end position="47"/>
    </location>
</feature>
<dbReference type="Gene3D" id="3.40.50.170">
    <property type="entry name" value="Formyl transferase, N-terminal domain"/>
    <property type="match status" value="1"/>
</dbReference>
<protein>
    <recommendedName>
        <fullName evidence="2">phosphoribosylglycinamide formyltransferase 1</fullName>
        <ecNumber evidence="2">2.1.2.2</ecNumber>
    </recommendedName>
</protein>
<dbReference type="SUPFAM" id="SSF53328">
    <property type="entry name" value="Formyltransferase"/>
    <property type="match status" value="1"/>
</dbReference>
<dbReference type="Proteomes" id="UP000247409">
    <property type="component" value="Unassembled WGS sequence"/>
</dbReference>
<sequence>MKGKAAMVNYSFVGVIYAPLLHNGSKWRLARNEERRTDTSKRLEKARSFTPPSKRRVRFSTSPFLSLNAAECSMSETQNAQSELLRIAVLVSGSGRSLQNLCEKIHSDHLRGCEISLVIASKPSAGAIQRAENFGVPTRVVRQKDFNGNIEAFSDTISHVLDEFQVDLVIMAGWMHFYQIPTRYDGRVINIHPSLIPSFCGKGYYGSRVHEAVIKFGAKVSGCTVHLADNKYDHGPIILQKPVPVFDTDDADDLARRVFEKEKEALPEAIQLFVEGRLSVENGIVRISRR</sequence>
<dbReference type="OrthoDB" id="2018833at2759"/>
<dbReference type="GO" id="GO:0004644">
    <property type="term" value="F:phosphoribosylglycinamide formyltransferase activity"/>
    <property type="evidence" value="ECO:0007669"/>
    <property type="project" value="UniProtKB-EC"/>
</dbReference>
<dbReference type="GO" id="GO:0006189">
    <property type="term" value="P:'de novo' IMP biosynthetic process"/>
    <property type="evidence" value="ECO:0007669"/>
    <property type="project" value="InterPro"/>
</dbReference>
<dbReference type="EMBL" id="NBIV01000083">
    <property type="protein sequence ID" value="PXF44675.1"/>
    <property type="molecule type" value="Genomic_DNA"/>
</dbReference>
<evidence type="ECO:0000256" key="5">
    <source>
        <dbReference type="SAM" id="MobiDB-lite"/>
    </source>
</evidence>
<keyword evidence="3" id="KW-0808">Transferase</keyword>
<dbReference type="AlphaFoldDB" id="A0A2V3IRC2"/>
<dbReference type="NCBIfam" id="TIGR00639">
    <property type="entry name" value="PurN"/>
    <property type="match status" value="1"/>
</dbReference>
<dbReference type="GO" id="GO:0005829">
    <property type="term" value="C:cytosol"/>
    <property type="evidence" value="ECO:0007669"/>
    <property type="project" value="TreeGrafter"/>
</dbReference>
<name>A0A2V3IRC2_9FLOR</name>
<dbReference type="PANTHER" id="PTHR43369:SF2">
    <property type="entry name" value="PHOSPHORIBOSYLGLYCINAMIDE FORMYLTRANSFERASE"/>
    <property type="match status" value="1"/>
</dbReference>
<dbReference type="PANTHER" id="PTHR43369">
    <property type="entry name" value="PHOSPHORIBOSYLGLYCINAMIDE FORMYLTRANSFERASE"/>
    <property type="match status" value="1"/>
</dbReference>
<feature type="domain" description="Formyl transferase N-terminal" evidence="6">
    <location>
        <begin position="86"/>
        <end position="270"/>
    </location>
</feature>
<dbReference type="InterPro" id="IPR002376">
    <property type="entry name" value="Formyl_transf_N"/>
</dbReference>
<evidence type="ECO:0000256" key="1">
    <source>
        <dbReference type="ARBA" id="ARBA00005054"/>
    </source>
</evidence>
<comment type="pathway">
    <text evidence="1">Purine metabolism; IMP biosynthesis via de novo pathway; N(2)-formyl-N(1)-(5-phospho-D-ribosyl)glycinamide from N(1)-(5-phospho-D-ribosyl)glycinamide (10-formyl THF route): step 1/1.</text>
</comment>
<dbReference type="Pfam" id="PF00551">
    <property type="entry name" value="Formyl_trans_N"/>
    <property type="match status" value="1"/>
</dbReference>
<proteinExistence type="inferred from homology"/>
<dbReference type="EC" id="2.1.2.2" evidence="2"/>